<feature type="chain" id="PRO_5047222732" description="Peptidase inhibitor family I36" evidence="1">
    <location>
        <begin position="29"/>
        <end position="172"/>
    </location>
</feature>
<reference evidence="2 3" key="1">
    <citation type="submission" date="2024-06" db="EMBL/GenBank/DDBJ databases">
        <title>The Natural Products Discovery Center: Release of the First 8490 Sequenced Strains for Exploring Actinobacteria Biosynthetic Diversity.</title>
        <authorList>
            <person name="Kalkreuter E."/>
            <person name="Kautsar S.A."/>
            <person name="Yang D."/>
            <person name="Bader C.D."/>
            <person name="Teijaro C.N."/>
            <person name="Fluegel L."/>
            <person name="Davis C.M."/>
            <person name="Simpson J.R."/>
            <person name="Lauterbach L."/>
            <person name="Steele A.D."/>
            <person name="Gui C."/>
            <person name="Meng S."/>
            <person name="Li G."/>
            <person name="Viehrig K."/>
            <person name="Ye F."/>
            <person name="Su P."/>
            <person name="Kiefer A.F."/>
            <person name="Nichols A."/>
            <person name="Cepeda A.J."/>
            <person name="Yan W."/>
            <person name="Fan B."/>
            <person name="Jiang Y."/>
            <person name="Adhikari A."/>
            <person name="Zheng C.-J."/>
            <person name="Schuster L."/>
            <person name="Cowan T.M."/>
            <person name="Smanski M.J."/>
            <person name="Chevrette M.G."/>
            <person name="De Carvalho L.P.S."/>
            <person name="Shen B."/>
        </authorList>
    </citation>
    <scope>NUCLEOTIDE SEQUENCE [LARGE SCALE GENOMIC DNA]</scope>
    <source>
        <strain evidence="2 3">NPDC038104</strain>
    </source>
</reference>
<protein>
    <recommendedName>
        <fullName evidence="4">Peptidase inhibitor family I36</fullName>
    </recommendedName>
</protein>
<comment type="caution">
    <text evidence="2">The sequence shown here is derived from an EMBL/GenBank/DDBJ whole genome shotgun (WGS) entry which is preliminary data.</text>
</comment>
<sequence>MKRTGKAAAFVAAAVTALSGAFITPASAATSYVSDVCTSSNNTYCFQLNWGSRGETTWVGLDACFVSNQDVPDYYGYSPNGATLVRYVFRHGELNDAGTGLAGLCRGEGGGEAVKNNAASGANAECSATHRVYFNSGYGGISQAFLPDCGTHWPSQNLVSSLKNENASADRY</sequence>
<keyword evidence="3" id="KW-1185">Reference proteome</keyword>
<feature type="signal peptide" evidence="1">
    <location>
        <begin position="1"/>
        <end position="28"/>
    </location>
</feature>
<organism evidence="2 3">
    <name type="scientific">Streptomyces fragilis</name>
    <dbReference type="NCBI Taxonomy" id="67301"/>
    <lineage>
        <taxon>Bacteria</taxon>
        <taxon>Bacillati</taxon>
        <taxon>Actinomycetota</taxon>
        <taxon>Actinomycetes</taxon>
        <taxon>Kitasatosporales</taxon>
        <taxon>Streptomycetaceae</taxon>
        <taxon>Streptomyces</taxon>
    </lineage>
</organism>
<evidence type="ECO:0000313" key="3">
    <source>
        <dbReference type="Proteomes" id="UP001550850"/>
    </source>
</evidence>
<evidence type="ECO:0000256" key="1">
    <source>
        <dbReference type="SAM" id="SignalP"/>
    </source>
</evidence>
<dbReference type="RefSeq" id="WP_108952349.1">
    <property type="nucleotide sequence ID" value="NZ_BEVZ01000002.1"/>
</dbReference>
<evidence type="ECO:0000313" key="2">
    <source>
        <dbReference type="EMBL" id="MEU3555671.1"/>
    </source>
</evidence>
<gene>
    <name evidence="2" type="ORF">AB0E65_15860</name>
</gene>
<proteinExistence type="predicted"/>
<keyword evidence="1" id="KW-0732">Signal</keyword>
<evidence type="ECO:0008006" key="4">
    <source>
        <dbReference type="Google" id="ProtNLM"/>
    </source>
</evidence>
<accession>A0ABV2YIW5</accession>
<dbReference type="EMBL" id="JBEZUR010000021">
    <property type="protein sequence ID" value="MEU3555671.1"/>
    <property type="molecule type" value="Genomic_DNA"/>
</dbReference>
<dbReference type="Proteomes" id="UP001550850">
    <property type="component" value="Unassembled WGS sequence"/>
</dbReference>
<name>A0ABV2YIW5_9ACTN</name>